<sequence>MVKIVIVIYSMYTHVYQLAQEIKKGTETFDSSIEIELYQVPETLPQEVLTKMHAPPKPELPIITADKLAEADGFLFGFPTRFGSMPAQFKAFLDSTGHLWSGGSLNNKFAGIFSSTATQHGGQETTAFTAITYLAHHGIIFVPLVSKLPYFGQTDEVIGGGPWGSGTITGSDASRPISDREKEIAKDQGKHFAQVVSTYVKGKKVIEIEKKKKESSDEIKTVESNNLTRSTTNTEKKKKSKKNWFCCGKDELLD</sequence>
<dbReference type="EMBL" id="CAMKVN010000878">
    <property type="protein sequence ID" value="CAI2171918.1"/>
    <property type="molecule type" value="Genomic_DNA"/>
</dbReference>
<dbReference type="AlphaFoldDB" id="A0A9W4SJL5"/>
<feature type="domain" description="Flavodoxin-like" evidence="2">
    <location>
        <begin position="4"/>
        <end position="192"/>
    </location>
</feature>
<dbReference type="SUPFAM" id="SSF52218">
    <property type="entry name" value="Flavoproteins"/>
    <property type="match status" value="1"/>
</dbReference>
<dbReference type="InterPro" id="IPR005025">
    <property type="entry name" value="FMN_Rdtase-like_dom"/>
</dbReference>
<comment type="similarity">
    <text evidence="1">Belongs to the WrbA family.</text>
</comment>
<dbReference type="NCBIfam" id="NF002999">
    <property type="entry name" value="PRK03767.1"/>
    <property type="match status" value="1"/>
</dbReference>
<organism evidence="3 4">
    <name type="scientific">Funneliformis geosporum</name>
    <dbReference type="NCBI Taxonomy" id="1117311"/>
    <lineage>
        <taxon>Eukaryota</taxon>
        <taxon>Fungi</taxon>
        <taxon>Fungi incertae sedis</taxon>
        <taxon>Mucoromycota</taxon>
        <taxon>Glomeromycotina</taxon>
        <taxon>Glomeromycetes</taxon>
        <taxon>Glomerales</taxon>
        <taxon>Glomeraceae</taxon>
        <taxon>Funneliformis</taxon>
    </lineage>
</organism>
<accession>A0A9W4SJL5</accession>
<dbReference type="OrthoDB" id="504689at2759"/>
<dbReference type="GO" id="GO:0003955">
    <property type="term" value="F:NAD(P)H dehydrogenase (quinone) activity"/>
    <property type="evidence" value="ECO:0007669"/>
    <property type="project" value="InterPro"/>
</dbReference>
<reference evidence="3" key="1">
    <citation type="submission" date="2022-08" db="EMBL/GenBank/DDBJ databases">
        <authorList>
            <person name="Kallberg Y."/>
            <person name="Tangrot J."/>
            <person name="Rosling A."/>
        </authorList>
    </citation>
    <scope>NUCLEOTIDE SEQUENCE</scope>
    <source>
        <strain evidence="3">Wild A</strain>
    </source>
</reference>
<comment type="caution">
    <text evidence="3">The sequence shown here is derived from an EMBL/GenBank/DDBJ whole genome shotgun (WGS) entry which is preliminary data.</text>
</comment>
<proteinExistence type="inferred from homology"/>
<evidence type="ECO:0000259" key="2">
    <source>
        <dbReference type="PROSITE" id="PS50902"/>
    </source>
</evidence>
<protein>
    <submittedName>
        <fullName evidence="3">12525_t:CDS:1</fullName>
    </submittedName>
</protein>
<dbReference type="FunFam" id="3.40.50.360:FF:000001">
    <property type="entry name" value="NAD(P)H dehydrogenase (Quinone) FQR1-like"/>
    <property type="match status" value="1"/>
</dbReference>
<dbReference type="GO" id="GO:0016020">
    <property type="term" value="C:membrane"/>
    <property type="evidence" value="ECO:0007669"/>
    <property type="project" value="TreeGrafter"/>
</dbReference>
<gene>
    <name evidence="3" type="ORF">FWILDA_LOCUS5318</name>
</gene>
<evidence type="ECO:0000256" key="1">
    <source>
        <dbReference type="ARBA" id="ARBA00006961"/>
    </source>
</evidence>
<name>A0A9W4SJL5_9GLOM</name>
<dbReference type="Pfam" id="PF03358">
    <property type="entry name" value="FMN_red"/>
    <property type="match status" value="1"/>
</dbReference>
<dbReference type="PROSITE" id="PS50902">
    <property type="entry name" value="FLAVODOXIN_LIKE"/>
    <property type="match status" value="1"/>
</dbReference>
<dbReference type="NCBIfam" id="TIGR01755">
    <property type="entry name" value="flav_wrbA"/>
    <property type="match status" value="1"/>
</dbReference>
<dbReference type="GO" id="GO:0010181">
    <property type="term" value="F:FMN binding"/>
    <property type="evidence" value="ECO:0007669"/>
    <property type="project" value="InterPro"/>
</dbReference>
<dbReference type="Gene3D" id="3.40.50.360">
    <property type="match status" value="1"/>
</dbReference>
<dbReference type="InterPro" id="IPR008254">
    <property type="entry name" value="Flavodoxin/NO_synth"/>
</dbReference>
<dbReference type="InterPro" id="IPR010089">
    <property type="entry name" value="Flavoprotein_WrbA-like"/>
</dbReference>
<evidence type="ECO:0000313" key="4">
    <source>
        <dbReference type="Proteomes" id="UP001153678"/>
    </source>
</evidence>
<keyword evidence="4" id="KW-1185">Reference proteome</keyword>
<evidence type="ECO:0000313" key="3">
    <source>
        <dbReference type="EMBL" id="CAI2171918.1"/>
    </source>
</evidence>
<dbReference type="PANTHER" id="PTHR30546:SF23">
    <property type="entry name" value="FLAVOPROTEIN-LIKE PROTEIN YCP4-RELATED"/>
    <property type="match status" value="1"/>
</dbReference>
<dbReference type="PANTHER" id="PTHR30546">
    <property type="entry name" value="FLAVODOXIN-RELATED PROTEIN WRBA-RELATED"/>
    <property type="match status" value="1"/>
</dbReference>
<dbReference type="Proteomes" id="UP001153678">
    <property type="component" value="Unassembled WGS sequence"/>
</dbReference>
<dbReference type="InterPro" id="IPR029039">
    <property type="entry name" value="Flavoprotein-like_sf"/>
</dbReference>